<evidence type="ECO:0000256" key="1">
    <source>
        <dbReference type="ARBA" id="ARBA00006806"/>
    </source>
</evidence>
<keyword evidence="3" id="KW-0206">Cytoskeleton</keyword>
<dbReference type="GO" id="GO:0005829">
    <property type="term" value="C:cytosol"/>
    <property type="evidence" value="ECO:0007669"/>
    <property type="project" value="TreeGrafter"/>
</dbReference>
<dbReference type="PANTHER" id="PTHR21500">
    <property type="entry name" value="TUBULIN-SPECIFIC CHAPERONE A"/>
    <property type="match status" value="1"/>
</dbReference>
<sequence length="111" mass="12424">MSDPASIRRQLKIKTGVVNRLIKENQLYRKECVAQKLKVDKFVADGAEDWDIKNGRKMLEESEKMITDSSDRLGKAVADLRGLLTGVRQDPQYAADPEFLNAEGALEMASV</sequence>
<evidence type="ECO:0000256" key="3">
    <source>
        <dbReference type="RuleBase" id="RU364030"/>
    </source>
</evidence>
<evidence type="ECO:0000313" key="5">
    <source>
        <dbReference type="Proteomes" id="UP000294933"/>
    </source>
</evidence>
<protein>
    <recommendedName>
        <fullName evidence="3">Tubulin-specific chaperone A</fullName>
    </recommendedName>
</protein>
<evidence type="ECO:0000256" key="2">
    <source>
        <dbReference type="ARBA" id="ARBA00023186"/>
    </source>
</evidence>
<keyword evidence="3" id="KW-0963">Cytoplasm</keyword>
<keyword evidence="5" id="KW-1185">Reference proteome</keyword>
<dbReference type="GO" id="GO:0007023">
    <property type="term" value="P:post-chaperonin tubulin folding pathway"/>
    <property type="evidence" value="ECO:0007669"/>
    <property type="project" value="UniProtKB-UniRule"/>
</dbReference>
<dbReference type="PANTHER" id="PTHR21500:SF0">
    <property type="entry name" value="TUBULIN-SPECIFIC CHAPERONE A"/>
    <property type="match status" value="1"/>
</dbReference>
<evidence type="ECO:0000313" key="4">
    <source>
        <dbReference type="EMBL" id="TDL28137.1"/>
    </source>
</evidence>
<dbReference type="InterPro" id="IPR036126">
    <property type="entry name" value="TBCA_sf"/>
</dbReference>
<gene>
    <name evidence="4" type="ORF">BD410DRAFT_782105</name>
</gene>
<dbReference type="VEuPathDB" id="FungiDB:BD410DRAFT_782105"/>
<dbReference type="AlphaFoldDB" id="A0A4Y7QKF8"/>
<dbReference type="EMBL" id="ML170158">
    <property type="protein sequence ID" value="TDL28137.1"/>
    <property type="molecule type" value="Genomic_DNA"/>
</dbReference>
<comment type="similarity">
    <text evidence="1 3">Belongs to the TBCA family.</text>
</comment>
<dbReference type="GO" id="GO:0007021">
    <property type="term" value="P:tubulin complex assembly"/>
    <property type="evidence" value="ECO:0007669"/>
    <property type="project" value="UniProtKB-UniRule"/>
</dbReference>
<dbReference type="Proteomes" id="UP000294933">
    <property type="component" value="Unassembled WGS sequence"/>
</dbReference>
<dbReference type="Pfam" id="PF02970">
    <property type="entry name" value="TBCA"/>
    <property type="match status" value="1"/>
</dbReference>
<proteinExistence type="inferred from homology"/>
<dbReference type="InterPro" id="IPR004226">
    <property type="entry name" value="TBCA"/>
</dbReference>
<dbReference type="SUPFAM" id="SSF46988">
    <property type="entry name" value="Tubulin chaperone cofactor A"/>
    <property type="match status" value="1"/>
</dbReference>
<dbReference type="Gene3D" id="1.20.58.90">
    <property type="match status" value="1"/>
</dbReference>
<keyword evidence="3" id="KW-0493">Microtubule</keyword>
<dbReference type="GO" id="GO:0048487">
    <property type="term" value="F:beta-tubulin binding"/>
    <property type="evidence" value="ECO:0007669"/>
    <property type="project" value="InterPro"/>
</dbReference>
<accession>A0A4Y7QKF8</accession>
<reference evidence="4 5" key="1">
    <citation type="submission" date="2018-06" db="EMBL/GenBank/DDBJ databases">
        <title>A transcriptomic atlas of mushroom development highlights an independent origin of complex multicellularity.</title>
        <authorList>
            <consortium name="DOE Joint Genome Institute"/>
            <person name="Krizsan K."/>
            <person name="Almasi E."/>
            <person name="Merenyi Z."/>
            <person name="Sahu N."/>
            <person name="Viragh M."/>
            <person name="Koszo T."/>
            <person name="Mondo S."/>
            <person name="Kiss B."/>
            <person name="Balint B."/>
            <person name="Kues U."/>
            <person name="Barry K."/>
            <person name="Hegedus J.C."/>
            <person name="Henrissat B."/>
            <person name="Johnson J."/>
            <person name="Lipzen A."/>
            <person name="Ohm R."/>
            <person name="Nagy I."/>
            <person name="Pangilinan J."/>
            <person name="Yan J."/>
            <person name="Xiong Y."/>
            <person name="Grigoriev I.V."/>
            <person name="Hibbett D.S."/>
            <person name="Nagy L.G."/>
        </authorList>
    </citation>
    <scope>NUCLEOTIDE SEQUENCE [LARGE SCALE GENOMIC DNA]</scope>
    <source>
        <strain evidence="4 5">SZMC22713</strain>
    </source>
</reference>
<dbReference type="OrthoDB" id="296187at2759"/>
<dbReference type="STRING" id="50990.A0A4Y7QKF8"/>
<dbReference type="GO" id="GO:0005874">
    <property type="term" value="C:microtubule"/>
    <property type="evidence" value="ECO:0007669"/>
    <property type="project" value="UniProtKB-KW"/>
</dbReference>
<comment type="subcellular location">
    <subcellularLocation>
        <location evidence="3">Cytoplasm</location>
        <location evidence="3">Cytoskeleton</location>
    </subcellularLocation>
</comment>
<organism evidence="4 5">
    <name type="scientific">Rickenella mellea</name>
    <dbReference type="NCBI Taxonomy" id="50990"/>
    <lineage>
        <taxon>Eukaryota</taxon>
        <taxon>Fungi</taxon>
        <taxon>Dikarya</taxon>
        <taxon>Basidiomycota</taxon>
        <taxon>Agaricomycotina</taxon>
        <taxon>Agaricomycetes</taxon>
        <taxon>Hymenochaetales</taxon>
        <taxon>Rickenellaceae</taxon>
        <taxon>Rickenella</taxon>
    </lineage>
</organism>
<name>A0A4Y7QKF8_9AGAM</name>
<keyword evidence="2 3" id="KW-0143">Chaperone</keyword>
<comment type="subunit">
    <text evidence="3">Supercomplex made of cofactors A to E. Cofactors A and D function by capturing and stabilizing tubulin in a quasi-native conformation. Cofactor E binds to the cofactor D-tubulin complex; interaction with cofactor C then causes the release of tubulin polypeptides that are committed to the native state.</text>
</comment>